<dbReference type="EMBL" id="JAKOGG010000004">
    <property type="protein sequence ID" value="MCS4556289.1"/>
    <property type="molecule type" value="Genomic_DNA"/>
</dbReference>
<dbReference type="InterPro" id="IPR023267">
    <property type="entry name" value="RCMT"/>
</dbReference>
<accession>A0ABT2FIX4</accession>
<keyword evidence="1 5" id="KW-0489">Methyltransferase</keyword>
<dbReference type="Proteomes" id="UP001201549">
    <property type="component" value="Unassembled WGS sequence"/>
</dbReference>
<evidence type="ECO:0000259" key="6">
    <source>
        <dbReference type="PROSITE" id="PS51686"/>
    </source>
</evidence>
<keyword evidence="8" id="KW-1185">Reference proteome</keyword>
<dbReference type="PANTHER" id="PTHR22807">
    <property type="entry name" value="NOP2 YEAST -RELATED NOL1/NOP2/FMU SUN DOMAIN-CONTAINING"/>
    <property type="match status" value="1"/>
</dbReference>
<dbReference type="Gene3D" id="3.40.50.150">
    <property type="entry name" value="Vaccinia Virus protein VP39"/>
    <property type="match status" value="1"/>
</dbReference>
<evidence type="ECO:0000313" key="7">
    <source>
        <dbReference type="EMBL" id="MCS4556289.1"/>
    </source>
</evidence>
<sequence>MTPVEKRALSYATTINGLFDEIFTSKKNADRVIAEYFRATKKHGAKDRRIIRETLFGLFRWWGWLQQLQAEQTDSSARTLLLYLTSQIEQHPWPDIAEAWATLADSQYYAAEIDSPQAACQWLNNSFAPRLFTLEQLVPDWLWQYLPAEFSAKEALIESLCQRPPIWARIQRMHRTDAMAQLHANEIAATAGHFDDTINLGHKSINLQQVPLYRDGHLEVQDLASQVIGQICAPKAGERWWDACCGAGGKTLQLASLMEQAGPVASEIVVSDVRPAAMAELQKRAQRAGFNNISSAPWQNEQLPVDADSFDGVLVDAPCSCIGTWRRNPDQRWLDEETVVNHSAELQQQILQRAAAAVKPAGVLVYATCSITVTENQQIVENFLQQHPEFTLETVIHPFTKSATQYLTIWPFEADSDGMFVARLRRVA</sequence>
<dbReference type="PROSITE" id="PS51686">
    <property type="entry name" value="SAM_MT_RSMB_NOP"/>
    <property type="match status" value="1"/>
</dbReference>
<keyword evidence="2 5" id="KW-0808">Transferase</keyword>
<comment type="similarity">
    <text evidence="5">Belongs to the class I-like SAM-binding methyltransferase superfamily. RsmB/NOP family.</text>
</comment>
<dbReference type="InterPro" id="IPR049560">
    <property type="entry name" value="MeTrfase_RsmB-F_NOP2_cat"/>
</dbReference>
<name>A0ABT2FIX4_9GAMM</name>
<dbReference type="GO" id="GO:0008168">
    <property type="term" value="F:methyltransferase activity"/>
    <property type="evidence" value="ECO:0007669"/>
    <property type="project" value="UniProtKB-KW"/>
</dbReference>
<dbReference type="GO" id="GO:0032259">
    <property type="term" value="P:methylation"/>
    <property type="evidence" value="ECO:0007669"/>
    <property type="project" value="UniProtKB-KW"/>
</dbReference>
<evidence type="ECO:0000256" key="3">
    <source>
        <dbReference type="ARBA" id="ARBA00022691"/>
    </source>
</evidence>
<dbReference type="PANTHER" id="PTHR22807:SF61">
    <property type="entry name" value="NOL1_NOP2_SUN FAMILY PROTEIN _ ANTITERMINATION NUSB DOMAIN-CONTAINING PROTEIN"/>
    <property type="match status" value="1"/>
</dbReference>
<dbReference type="InterPro" id="IPR001678">
    <property type="entry name" value="MeTrfase_RsmB-F_NOP2_dom"/>
</dbReference>
<reference evidence="7 8" key="1">
    <citation type="submission" date="2022-02" db="EMBL/GenBank/DDBJ databases">
        <authorList>
            <person name="Zhuang L."/>
        </authorList>
    </citation>
    <scope>NUCLEOTIDE SEQUENCE [LARGE SCALE GENOMIC DNA]</scope>
    <source>
        <strain evidence="7 8">C32</strain>
    </source>
</reference>
<feature type="domain" description="SAM-dependent MTase RsmB/NOP-type" evidence="6">
    <location>
        <begin position="156"/>
        <end position="427"/>
    </location>
</feature>
<evidence type="ECO:0000313" key="8">
    <source>
        <dbReference type="Proteomes" id="UP001201549"/>
    </source>
</evidence>
<dbReference type="Pfam" id="PF01189">
    <property type="entry name" value="Methyltr_RsmB-F"/>
    <property type="match status" value="1"/>
</dbReference>
<feature type="binding site" evidence="5">
    <location>
        <position position="316"/>
    </location>
    <ligand>
        <name>S-adenosyl-L-methionine</name>
        <dbReference type="ChEBI" id="CHEBI:59789"/>
    </ligand>
</feature>
<organism evidence="7 8">
    <name type="scientific">Shewanella electrica</name>
    <dbReference type="NCBI Taxonomy" id="515560"/>
    <lineage>
        <taxon>Bacteria</taxon>
        <taxon>Pseudomonadati</taxon>
        <taxon>Pseudomonadota</taxon>
        <taxon>Gammaproteobacteria</taxon>
        <taxon>Alteromonadales</taxon>
        <taxon>Shewanellaceae</taxon>
        <taxon>Shewanella</taxon>
    </lineage>
</organism>
<keyword evidence="3 5" id="KW-0949">S-adenosyl-L-methionine</keyword>
<feature type="active site" description="Nucleophile" evidence="5">
    <location>
        <position position="369"/>
    </location>
</feature>
<protein>
    <submittedName>
        <fullName evidence="7">RsmB/NOP family class I SAM-dependent RNA methyltransferase</fullName>
    </submittedName>
</protein>
<evidence type="ECO:0000256" key="4">
    <source>
        <dbReference type="ARBA" id="ARBA00022884"/>
    </source>
</evidence>
<dbReference type="CDD" id="cd02440">
    <property type="entry name" value="AdoMet_MTases"/>
    <property type="match status" value="1"/>
</dbReference>
<evidence type="ECO:0000256" key="2">
    <source>
        <dbReference type="ARBA" id="ARBA00022679"/>
    </source>
</evidence>
<gene>
    <name evidence="7" type="ORF">L9G74_07565</name>
</gene>
<dbReference type="SUPFAM" id="SSF53335">
    <property type="entry name" value="S-adenosyl-L-methionine-dependent methyltransferases"/>
    <property type="match status" value="1"/>
</dbReference>
<comment type="caution">
    <text evidence="5">Lacks conserved residue(s) required for the propagation of feature annotation.</text>
</comment>
<reference evidence="8" key="2">
    <citation type="submission" date="2023-07" db="EMBL/GenBank/DDBJ databases">
        <title>Shewanella mangrovi sp. nov., an acetaldehyde- degrading bacterium isolated from mangrove sediment.</title>
        <authorList>
            <person name="Liu Y."/>
        </authorList>
    </citation>
    <scope>NUCLEOTIDE SEQUENCE [LARGE SCALE GENOMIC DNA]</scope>
    <source>
        <strain evidence="8">C32</strain>
    </source>
</reference>
<dbReference type="RefSeq" id="WP_238895692.1">
    <property type="nucleotide sequence ID" value="NZ_JAKOGG010000004.1"/>
</dbReference>
<keyword evidence="4 5" id="KW-0694">RNA-binding</keyword>
<comment type="caution">
    <text evidence="7">The sequence shown here is derived from an EMBL/GenBank/DDBJ whole genome shotgun (WGS) entry which is preliminary data.</text>
</comment>
<feature type="binding site" evidence="5">
    <location>
        <position position="272"/>
    </location>
    <ligand>
        <name>S-adenosyl-L-methionine</name>
        <dbReference type="ChEBI" id="CHEBI:59789"/>
    </ligand>
</feature>
<evidence type="ECO:0000256" key="5">
    <source>
        <dbReference type="PROSITE-ProRule" id="PRU01023"/>
    </source>
</evidence>
<dbReference type="PRINTS" id="PR02008">
    <property type="entry name" value="RCMTFAMILY"/>
</dbReference>
<proteinExistence type="inferred from homology"/>
<evidence type="ECO:0000256" key="1">
    <source>
        <dbReference type="ARBA" id="ARBA00022603"/>
    </source>
</evidence>
<dbReference type="InterPro" id="IPR029063">
    <property type="entry name" value="SAM-dependent_MTases_sf"/>
</dbReference>